<evidence type="ECO:0000256" key="1">
    <source>
        <dbReference type="SAM" id="MobiDB-lite"/>
    </source>
</evidence>
<dbReference type="AlphaFoldDB" id="A0A2C9CW07"/>
<evidence type="ECO:0000313" key="2">
    <source>
        <dbReference type="EMBL" id="SOH95452.1"/>
    </source>
</evidence>
<evidence type="ECO:0000313" key="3">
    <source>
        <dbReference type="Proteomes" id="UP000220034"/>
    </source>
</evidence>
<dbReference type="EMBL" id="OCTN01000011">
    <property type="protein sequence ID" value="SOH95452.1"/>
    <property type="molecule type" value="Genomic_DNA"/>
</dbReference>
<organism evidence="2 3">
    <name type="scientific">Pontivivens marinum</name>
    <dbReference type="NCBI Taxonomy" id="1690039"/>
    <lineage>
        <taxon>Bacteria</taxon>
        <taxon>Pseudomonadati</taxon>
        <taxon>Pseudomonadota</taxon>
        <taxon>Alphaproteobacteria</taxon>
        <taxon>Rhodobacterales</taxon>
        <taxon>Paracoccaceae</taxon>
        <taxon>Pontivivens</taxon>
    </lineage>
</organism>
<protein>
    <submittedName>
        <fullName evidence="2">Uncharacterized protein</fullName>
    </submittedName>
</protein>
<keyword evidence="3" id="KW-1185">Reference proteome</keyword>
<feature type="region of interest" description="Disordered" evidence="1">
    <location>
        <begin position="1"/>
        <end position="23"/>
    </location>
</feature>
<accession>A0A2C9CW07</accession>
<dbReference type="Proteomes" id="UP000220034">
    <property type="component" value="Unassembled WGS sequence"/>
</dbReference>
<proteinExistence type="predicted"/>
<name>A0A2C9CW07_9RHOB</name>
<feature type="compositionally biased region" description="Polar residues" evidence="1">
    <location>
        <begin position="1"/>
        <end position="14"/>
    </location>
</feature>
<gene>
    <name evidence="2" type="ORF">SAMN06273572_11131</name>
</gene>
<sequence length="88" mass="9226">MHNPFTSRSSTISGPGTDYLPVTPSDTNDLSDIAVSLYVENGGDVTFHSIRGTQRTVAVGDNSWLLCGVSRVFETGTTATGLHAVVIG</sequence>
<dbReference type="RefSeq" id="WP_097931968.1">
    <property type="nucleotide sequence ID" value="NZ_OCTN01000011.1"/>
</dbReference>
<reference evidence="3" key="1">
    <citation type="submission" date="2017-09" db="EMBL/GenBank/DDBJ databases">
        <authorList>
            <person name="Varghese N."/>
            <person name="Submissions S."/>
        </authorList>
    </citation>
    <scope>NUCLEOTIDE SEQUENCE [LARGE SCALE GENOMIC DNA]</scope>
    <source>
        <strain evidence="3">C7</strain>
    </source>
</reference>
<dbReference type="OrthoDB" id="7916272at2"/>